<protein>
    <submittedName>
        <fullName evidence="1">Uncharacterized protein</fullName>
    </submittedName>
</protein>
<sequence length="244" mass="27148">MESGGNLLPLLRLGGVNLAYESLNRSTLLCTADEAPEESLKKTIEVDRLIDMLGDANPSTLDQIVAENVLALKASFWVWLAVIPIAQAVNMRDSMMRDFCQKLVLILISDKERWSNAAPENEWSRALLHGLTVGKRDVSPDELYAVLNKRTESVNLDCKIHKECGSYQQRVLAKFLKGIQSRAGELVKVLQGPTSNVLWPIYKIQVLFSLSIVCHLVENSMKPFDKEACLQIMPFSSGTPDAGF</sequence>
<proteinExistence type="predicted"/>
<gene>
    <name evidence="1" type="ORF">C2845_PM03G04170</name>
</gene>
<dbReference type="PANTHER" id="PTHR36348">
    <property type="entry name" value="EXPRESSED PROTEIN"/>
    <property type="match status" value="1"/>
</dbReference>
<dbReference type="PANTHER" id="PTHR36348:SF1">
    <property type="entry name" value="EXPRESSED PROTEIN"/>
    <property type="match status" value="1"/>
</dbReference>
<organism evidence="1 2">
    <name type="scientific">Panicum miliaceum</name>
    <name type="common">Proso millet</name>
    <name type="synonym">Broomcorn millet</name>
    <dbReference type="NCBI Taxonomy" id="4540"/>
    <lineage>
        <taxon>Eukaryota</taxon>
        <taxon>Viridiplantae</taxon>
        <taxon>Streptophyta</taxon>
        <taxon>Embryophyta</taxon>
        <taxon>Tracheophyta</taxon>
        <taxon>Spermatophyta</taxon>
        <taxon>Magnoliopsida</taxon>
        <taxon>Liliopsida</taxon>
        <taxon>Poales</taxon>
        <taxon>Poaceae</taxon>
        <taxon>PACMAD clade</taxon>
        <taxon>Panicoideae</taxon>
        <taxon>Panicodae</taxon>
        <taxon>Paniceae</taxon>
        <taxon>Panicinae</taxon>
        <taxon>Panicum</taxon>
        <taxon>Panicum sect. Panicum</taxon>
    </lineage>
</organism>
<comment type="caution">
    <text evidence="1">The sequence shown here is derived from an EMBL/GenBank/DDBJ whole genome shotgun (WGS) entry which is preliminary data.</text>
</comment>
<evidence type="ECO:0000313" key="2">
    <source>
        <dbReference type="Proteomes" id="UP000275267"/>
    </source>
</evidence>
<keyword evidence="2" id="KW-1185">Reference proteome</keyword>
<dbReference type="OrthoDB" id="2020333at2759"/>
<accession>A0A3L6TDY4</accession>
<reference evidence="2" key="1">
    <citation type="journal article" date="2019" name="Nat. Commun.">
        <title>The genome of broomcorn millet.</title>
        <authorList>
            <person name="Zou C."/>
            <person name="Miki D."/>
            <person name="Li D."/>
            <person name="Tang Q."/>
            <person name="Xiao L."/>
            <person name="Rajput S."/>
            <person name="Deng P."/>
            <person name="Jia W."/>
            <person name="Huang R."/>
            <person name="Zhang M."/>
            <person name="Sun Y."/>
            <person name="Hu J."/>
            <person name="Fu X."/>
            <person name="Schnable P.S."/>
            <person name="Li F."/>
            <person name="Zhang H."/>
            <person name="Feng B."/>
            <person name="Zhu X."/>
            <person name="Liu R."/>
            <person name="Schnable J.C."/>
            <person name="Zhu J.-K."/>
            <person name="Zhang H."/>
        </authorList>
    </citation>
    <scope>NUCLEOTIDE SEQUENCE [LARGE SCALE GENOMIC DNA]</scope>
</reference>
<evidence type="ECO:0000313" key="1">
    <source>
        <dbReference type="EMBL" id="RLN36494.1"/>
    </source>
</evidence>
<dbReference type="STRING" id="4540.A0A3L6TDY4"/>
<dbReference type="EMBL" id="PQIB02000002">
    <property type="protein sequence ID" value="RLN36494.1"/>
    <property type="molecule type" value="Genomic_DNA"/>
</dbReference>
<dbReference type="Proteomes" id="UP000275267">
    <property type="component" value="Unassembled WGS sequence"/>
</dbReference>
<name>A0A3L6TDY4_PANMI</name>
<dbReference type="AlphaFoldDB" id="A0A3L6TDY4"/>